<dbReference type="EMBL" id="JBDXSU010000005">
    <property type="protein sequence ID" value="MFB5190172.1"/>
    <property type="molecule type" value="Genomic_DNA"/>
</dbReference>
<comment type="caution">
    <text evidence="1">The sequence shown here is derived from an EMBL/GenBank/DDBJ whole genome shotgun (WGS) entry which is preliminary data.</text>
</comment>
<sequence length="188" mass="21825">MERCGWVNQDPLYLAYHDDEWGVPVHDDTKLFEFLLLEGAQAGLSWYTILKKREHYRMAFDGFDYERVALYDDAKVEQLLYEASGIVRNRLKVASAIRNANAFMRVRAEFGSFSAYLWGFVEERPVVNHWASLQDVPVSTELSDKISKDLKRRGFNFVGTTIVYSYLQAMGVVMDHVQSCFRYHDLSS</sequence>
<dbReference type="InterPro" id="IPR004597">
    <property type="entry name" value="Tag"/>
</dbReference>
<evidence type="ECO:0000313" key="1">
    <source>
        <dbReference type="EMBL" id="MFB5190172.1"/>
    </source>
</evidence>
<evidence type="ECO:0000313" key="2">
    <source>
        <dbReference type="Proteomes" id="UP001579974"/>
    </source>
</evidence>
<keyword evidence="2" id="KW-1185">Reference proteome</keyword>
<dbReference type="GO" id="GO:0008725">
    <property type="term" value="F:DNA-3-methyladenine glycosylase activity"/>
    <property type="evidence" value="ECO:0007669"/>
    <property type="project" value="UniProtKB-EC"/>
</dbReference>
<dbReference type="InterPro" id="IPR005019">
    <property type="entry name" value="Adenine_glyco"/>
</dbReference>
<keyword evidence="1" id="KW-0326">Glycosidase</keyword>
<dbReference type="PANTHER" id="PTHR31116:SF29">
    <property type="entry name" value="DNA GLYCOSYLASE SUPERFAMILY PROTEIN"/>
    <property type="match status" value="1"/>
</dbReference>
<protein>
    <submittedName>
        <fullName evidence="1">DNA-3-methyladenine glycosylase I</fullName>
        <ecNumber evidence="1">3.2.2.20</ecNumber>
    </submittedName>
</protein>
<name>A0ABV5AET7_9BACL</name>
<dbReference type="NCBIfam" id="TIGR00624">
    <property type="entry name" value="tag"/>
    <property type="match status" value="1"/>
</dbReference>
<dbReference type="Gene3D" id="1.10.340.30">
    <property type="entry name" value="Hypothetical protein, domain 2"/>
    <property type="match status" value="1"/>
</dbReference>
<gene>
    <name evidence="1" type="ORF">KKP3000_003617</name>
</gene>
<dbReference type="Proteomes" id="UP001579974">
    <property type="component" value="Unassembled WGS sequence"/>
</dbReference>
<dbReference type="PANTHER" id="PTHR31116">
    <property type="entry name" value="OS04G0501200 PROTEIN"/>
    <property type="match status" value="1"/>
</dbReference>
<dbReference type="RefSeq" id="WP_275473772.1">
    <property type="nucleotide sequence ID" value="NZ_CP162940.1"/>
</dbReference>
<dbReference type="SUPFAM" id="SSF48150">
    <property type="entry name" value="DNA-glycosylase"/>
    <property type="match status" value="1"/>
</dbReference>
<dbReference type="EC" id="3.2.2.20" evidence="1"/>
<reference evidence="1 2" key="1">
    <citation type="journal article" date="2024" name="Int. J. Mol. Sci.">
        <title>Exploration of Alicyclobacillus spp. Genome in Search of Antibiotic Resistance.</title>
        <authorList>
            <person name="Bucka-Kolendo J."/>
            <person name="Kiousi D.E."/>
            <person name="Dekowska A."/>
            <person name="Mikolajczuk-Szczyrba A."/>
            <person name="Karadedos D.M."/>
            <person name="Michael P."/>
            <person name="Galanis A."/>
            <person name="Sokolowska B."/>
        </authorList>
    </citation>
    <scope>NUCLEOTIDE SEQUENCE [LARGE SCALE GENOMIC DNA]</scope>
    <source>
        <strain evidence="1 2">KKP 3000</strain>
    </source>
</reference>
<proteinExistence type="predicted"/>
<dbReference type="InterPro" id="IPR011257">
    <property type="entry name" value="DNA_glycosylase"/>
</dbReference>
<accession>A0ABV5AET7</accession>
<organism evidence="1 2">
    <name type="scientific">Alicyclobacillus fastidiosus</name>
    <dbReference type="NCBI Taxonomy" id="392011"/>
    <lineage>
        <taxon>Bacteria</taxon>
        <taxon>Bacillati</taxon>
        <taxon>Bacillota</taxon>
        <taxon>Bacilli</taxon>
        <taxon>Bacillales</taxon>
        <taxon>Alicyclobacillaceae</taxon>
        <taxon>Alicyclobacillus</taxon>
    </lineage>
</organism>
<keyword evidence="1" id="KW-0378">Hydrolase</keyword>
<dbReference type="Pfam" id="PF03352">
    <property type="entry name" value="Adenine_glyco"/>
    <property type="match status" value="1"/>
</dbReference>